<keyword evidence="5 8" id="KW-0812">Transmembrane</keyword>
<feature type="transmembrane region" description="Helical" evidence="8">
    <location>
        <begin position="191"/>
        <end position="210"/>
    </location>
</feature>
<evidence type="ECO:0000256" key="8">
    <source>
        <dbReference type="RuleBase" id="RU363064"/>
    </source>
</evidence>
<dbReference type="InterPro" id="IPR001463">
    <property type="entry name" value="Na/Ala_symport"/>
</dbReference>
<feature type="transmembrane region" description="Helical" evidence="8">
    <location>
        <begin position="20"/>
        <end position="39"/>
    </location>
</feature>
<gene>
    <name evidence="9" type="ORF">VIN30_02325</name>
</gene>
<proteinExistence type="inferred from homology"/>
<dbReference type="Proteomes" id="UP001349994">
    <property type="component" value="Unassembled WGS sequence"/>
</dbReference>
<accession>A0ABU6IFU5</accession>
<evidence type="ECO:0000256" key="2">
    <source>
        <dbReference type="ARBA" id="ARBA00009261"/>
    </source>
</evidence>
<evidence type="ECO:0000256" key="1">
    <source>
        <dbReference type="ARBA" id="ARBA00004651"/>
    </source>
</evidence>
<feature type="transmembrane region" description="Helical" evidence="8">
    <location>
        <begin position="425"/>
        <end position="446"/>
    </location>
</feature>
<dbReference type="PROSITE" id="PS50283">
    <property type="entry name" value="NA_SOLUT_SYMP_3"/>
    <property type="match status" value="1"/>
</dbReference>
<reference evidence="9 10" key="1">
    <citation type="submission" date="2024-01" db="EMBL/GenBank/DDBJ databases">
        <title>novel species in genus Adlercreutzia.</title>
        <authorList>
            <person name="Liu X."/>
        </authorList>
    </citation>
    <scope>NUCLEOTIDE SEQUENCE [LARGE SCALE GENOMIC DNA]</scope>
    <source>
        <strain evidence="9 10">R7</strain>
    </source>
</reference>
<feature type="transmembrane region" description="Helical" evidence="8">
    <location>
        <begin position="101"/>
        <end position="126"/>
    </location>
</feature>
<feature type="transmembrane region" description="Helical" evidence="8">
    <location>
        <begin position="73"/>
        <end position="95"/>
    </location>
</feature>
<feature type="transmembrane region" description="Helical" evidence="8">
    <location>
        <begin position="393"/>
        <end position="413"/>
    </location>
</feature>
<keyword evidence="8" id="KW-0769">Symport</keyword>
<evidence type="ECO:0000256" key="6">
    <source>
        <dbReference type="ARBA" id="ARBA00022989"/>
    </source>
</evidence>
<evidence type="ECO:0000313" key="10">
    <source>
        <dbReference type="Proteomes" id="UP001349994"/>
    </source>
</evidence>
<dbReference type="Gene3D" id="1.20.1740.10">
    <property type="entry name" value="Amino acid/polyamine transporter I"/>
    <property type="match status" value="1"/>
</dbReference>
<dbReference type="NCBIfam" id="TIGR00835">
    <property type="entry name" value="agcS"/>
    <property type="match status" value="1"/>
</dbReference>
<name>A0ABU6IFU5_9ACTN</name>
<comment type="subcellular location">
    <subcellularLocation>
        <location evidence="1 8">Cell membrane</location>
        <topology evidence="1 8">Multi-pass membrane protein</topology>
    </subcellularLocation>
</comment>
<feature type="transmembrane region" description="Helical" evidence="8">
    <location>
        <begin position="256"/>
        <end position="275"/>
    </location>
</feature>
<dbReference type="PANTHER" id="PTHR30330:SF1">
    <property type="entry name" value="AMINO-ACID CARRIER PROTEIN ALST"/>
    <property type="match status" value="1"/>
</dbReference>
<comment type="caution">
    <text evidence="9">The sequence shown here is derived from an EMBL/GenBank/DDBJ whole genome shotgun (WGS) entry which is preliminary data.</text>
</comment>
<feature type="transmembrane region" description="Helical" evidence="8">
    <location>
        <begin position="358"/>
        <end position="381"/>
    </location>
</feature>
<evidence type="ECO:0000256" key="3">
    <source>
        <dbReference type="ARBA" id="ARBA00022448"/>
    </source>
</evidence>
<evidence type="ECO:0000313" key="9">
    <source>
        <dbReference type="EMBL" id="MEC4175282.1"/>
    </source>
</evidence>
<dbReference type="EMBL" id="JAYMFF010000002">
    <property type="protein sequence ID" value="MEC4175282.1"/>
    <property type="molecule type" value="Genomic_DNA"/>
</dbReference>
<dbReference type="PRINTS" id="PR00175">
    <property type="entry name" value="NAALASMPORT"/>
</dbReference>
<feature type="transmembrane region" description="Helical" evidence="8">
    <location>
        <begin position="217"/>
        <end position="236"/>
    </location>
</feature>
<evidence type="ECO:0000256" key="7">
    <source>
        <dbReference type="ARBA" id="ARBA00023136"/>
    </source>
</evidence>
<evidence type="ECO:0000256" key="4">
    <source>
        <dbReference type="ARBA" id="ARBA00022475"/>
    </source>
</evidence>
<dbReference type="InterPro" id="IPR001734">
    <property type="entry name" value="Na/solute_symporter"/>
</dbReference>
<keyword evidence="10" id="KW-1185">Reference proteome</keyword>
<dbReference type="PROSITE" id="PS00873">
    <property type="entry name" value="NA_ALANINE_SYMP"/>
    <property type="match status" value="1"/>
</dbReference>
<organism evidence="9 10">
    <name type="scientific">Adlercreutzia wanghongyangiae</name>
    <dbReference type="NCBI Taxonomy" id="3111451"/>
    <lineage>
        <taxon>Bacteria</taxon>
        <taxon>Bacillati</taxon>
        <taxon>Actinomycetota</taxon>
        <taxon>Coriobacteriia</taxon>
        <taxon>Eggerthellales</taxon>
        <taxon>Eggerthellaceae</taxon>
        <taxon>Adlercreutzia</taxon>
    </lineage>
</organism>
<protein>
    <submittedName>
        <fullName evidence="9">Alanine/glycine:cation symporter family protein</fullName>
    </submittedName>
</protein>
<keyword evidence="6 8" id="KW-1133">Transmembrane helix</keyword>
<keyword evidence="4 8" id="KW-1003">Cell membrane</keyword>
<feature type="transmembrane region" description="Helical" evidence="8">
    <location>
        <begin position="312"/>
        <end position="332"/>
    </location>
</feature>
<evidence type="ECO:0000256" key="5">
    <source>
        <dbReference type="ARBA" id="ARBA00022692"/>
    </source>
</evidence>
<dbReference type="RefSeq" id="WP_326426608.1">
    <property type="nucleotide sequence ID" value="NZ_JAYMFF010000002.1"/>
</dbReference>
<feature type="transmembrane region" description="Helical" evidence="8">
    <location>
        <begin position="151"/>
        <end position="171"/>
    </location>
</feature>
<keyword evidence="7 8" id="KW-0472">Membrane</keyword>
<dbReference type="PANTHER" id="PTHR30330">
    <property type="entry name" value="AGSS FAMILY TRANSPORTER, SODIUM-ALANINE"/>
    <property type="match status" value="1"/>
</dbReference>
<keyword evidence="3 8" id="KW-0813">Transport</keyword>
<dbReference type="Pfam" id="PF01235">
    <property type="entry name" value="Na_Ala_symp"/>
    <property type="match status" value="1"/>
</dbReference>
<comment type="similarity">
    <text evidence="2 8">Belongs to the alanine or glycine:cation symporter (AGCS) (TC 2.A.25) family.</text>
</comment>
<sequence>MDFENLNEMLVAWTGEIDSFMYTYILVILLVFVGIYYTIRTKGVQIRYIKDMFTQLTEKKHVQGQKSISSFQALMVSTASRVGTGNIAGIATAVATGGPGAIFWMWLMALIGAASAFIESTLAQIYKIRGKEGEFRGGPAYYIQQGLGKRWLGIIFAWALILCFAFGFNGLQAFNMTSALEYYIPDYATNGTAIGVGIVLIVFTAFVIFGGAKRISIITSIIVPIMAIAYIALALWTTVTNLGELPAVFGTIFESAFNFQSIAGGFAGSVVMLGIKRGLFSNEAGMGSAPNAAATASVSHPVKQGLVQSLSVYIDTLLICTCSAMMVMIFWVQDPEAAQALNGMPLVQLAVNNAVGEVGIHFITFAIFAFAFSSLIGNYFYAETNFRYIFKNTKWGMLVFRVLCLAAIFYGCVNSFDLAWNLADIFMGFMAIINLVAILLLGKWALAALDDYTRQRKAGKDPVFLASSVPGMPPCECWTTADLQNFGPNPVEEYIEEAANFDAEGLK</sequence>